<dbReference type="SMART" id="SM00530">
    <property type="entry name" value="HTH_XRE"/>
    <property type="match status" value="1"/>
</dbReference>
<dbReference type="Pfam" id="PF01381">
    <property type="entry name" value="HTH_3"/>
    <property type="match status" value="1"/>
</dbReference>
<dbReference type="InterPro" id="IPR001387">
    <property type="entry name" value="Cro/C1-type_HTH"/>
</dbReference>
<evidence type="ECO:0000256" key="2">
    <source>
        <dbReference type="SAM" id="Phobius"/>
    </source>
</evidence>
<keyword evidence="2" id="KW-0472">Membrane</keyword>
<dbReference type="CDD" id="cd00093">
    <property type="entry name" value="HTH_XRE"/>
    <property type="match status" value="1"/>
</dbReference>
<evidence type="ECO:0000313" key="4">
    <source>
        <dbReference type="EMBL" id="MBD5805722.1"/>
    </source>
</evidence>
<comment type="caution">
    <text evidence="4">The sequence shown here is derived from an EMBL/GenBank/DDBJ whole genome shotgun (WGS) entry which is preliminary data.</text>
</comment>
<keyword evidence="2" id="KW-0812">Transmembrane</keyword>
<dbReference type="EMBL" id="QORN01000003">
    <property type="protein sequence ID" value="MBD5805722.1"/>
    <property type="molecule type" value="Genomic_DNA"/>
</dbReference>
<keyword evidence="5" id="KW-1185">Reference proteome</keyword>
<proteinExistence type="predicted"/>
<dbReference type="PANTHER" id="PTHR46558:SF13">
    <property type="entry name" value="HTH-TYPE TRANSCRIPTIONAL REGULATOR IMMR"/>
    <property type="match status" value="1"/>
</dbReference>
<name>A0ABR8P3Z8_9LACO</name>
<keyword evidence="2" id="KW-1133">Transmembrane helix</keyword>
<protein>
    <submittedName>
        <fullName evidence="4">XRE family transcriptional regulator</fullName>
    </submittedName>
</protein>
<accession>A0ABR8P3Z8</accession>
<gene>
    <name evidence="4" type="ORF">DTK66_01130</name>
</gene>
<evidence type="ECO:0000256" key="1">
    <source>
        <dbReference type="ARBA" id="ARBA00023125"/>
    </source>
</evidence>
<dbReference type="Proteomes" id="UP000704341">
    <property type="component" value="Unassembled WGS sequence"/>
</dbReference>
<feature type="domain" description="HTH cro/C1-type" evidence="3">
    <location>
        <begin position="9"/>
        <end position="63"/>
    </location>
</feature>
<dbReference type="PANTHER" id="PTHR46558">
    <property type="entry name" value="TRACRIPTIONAL REGULATORY PROTEIN-RELATED-RELATED"/>
    <property type="match status" value="1"/>
</dbReference>
<organism evidence="4 5">
    <name type="scientific">Limosilactobacillus walteri</name>
    <dbReference type="NCBI Taxonomy" id="2268022"/>
    <lineage>
        <taxon>Bacteria</taxon>
        <taxon>Bacillati</taxon>
        <taxon>Bacillota</taxon>
        <taxon>Bacilli</taxon>
        <taxon>Lactobacillales</taxon>
        <taxon>Lactobacillaceae</taxon>
        <taxon>Limosilactobacillus</taxon>
    </lineage>
</organism>
<dbReference type="PROSITE" id="PS50943">
    <property type="entry name" value="HTH_CROC1"/>
    <property type="match status" value="1"/>
</dbReference>
<feature type="transmembrane region" description="Helical" evidence="2">
    <location>
        <begin position="104"/>
        <end position="126"/>
    </location>
</feature>
<dbReference type="SUPFAM" id="SSF47413">
    <property type="entry name" value="lambda repressor-like DNA-binding domains"/>
    <property type="match status" value="1"/>
</dbReference>
<dbReference type="Gene3D" id="1.10.260.40">
    <property type="entry name" value="lambda repressor-like DNA-binding domains"/>
    <property type="match status" value="1"/>
</dbReference>
<dbReference type="InterPro" id="IPR010982">
    <property type="entry name" value="Lambda_DNA-bd_dom_sf"/>
</dbReference>
<keyword evidence="1" id="KW-0238">DNA-binding</keyword>
<dbReference type="RefSeq" id="WP_153930982.1">
    <property type="nucleotide sequence ID" value="NZ_QORN01000003.1"/>
</dbReference>
<evidence type="ECO:0000259" key="3">
    <source>
        <dbReference type="PROSITE" id="PS50943"/>
    </source>
</evidence>
<evidence type="ECO:0000313" key="5">
    <source>
        <dbReference type="Proteomes" id="UP000704341"/>
    </source>
</evidence>
<reference evidence="4 5" key="1">
    <citation type="submission" date="2018-07" db="EMBL/GenBank/DDBJ databases">
        <title>Phylogenomic Insights into understanding Host Adaptation of Lactobacillus reuteri by a novel species, Lactobacillus spp. M31.</title>
        <authorList>
            <person name="Sharma S."/>
            <person name="Patil P."/>
            <person name="Korpole S."/>
            <person name="Patil P.B."/>
        </authorList>
    </citation>
    <scope>NUCLEOTIDE SEQUENCE [LARGE SCALE GENOMIC DNA]</scope>
    <source>
        <strain evidence="4 5">M31</strain>
    </source>
</reference>
<sequence>MTNNFAIQLAKLRKDAGLSQAQLADQLQVSRQSVSKWENGTVLPDIDRIIEISNILQVSLDELVLGKQKVAETSMINKLVNYYLESDKKSSEWRQRPVNNIWEFLARYWWVLIALFIVIGCIIGSIT</sequence>